<evidence type="ECO:0000256" key="1">
    <source>
        <dbReference type="ARBA" id="ARBA00023002"/>
    </source>
</evidence>
<dbReference type="PRINTS" id="PR00469">
    <property type="entry name" value="PNDRDTASEII"/>
</dbReference>
<dbReference type="InterPro" id="IPR017224">
    <property type="entry name" value="Opine_Oxase_asu/HCN_bsu"/>
</dbReference>
<feature type="domain" description="SoxA A3" evidence="3">
    <location>
        <begin position="377"/>
        <end position="457"/>
    </location>
</feature>
<reference evidence="5" key="1">
    <citation type="journal article" date="2019" name="Int. J. Syst. Evol. Microbiol.">
        <title>The Global Catalogue of Microorganisms (GCM) 10K type strain sequencing project: providing services to taxonomists for standard genome sequencing and annotation.</title>
        <authorList>
            <consortium name="The Broad Institute Genomics Platform"/>
            <consortium name="The Broad Institute Genome Sequencing Center for Infectious Disease"/>
            <person name="Wu L."/>
            <person name="Ma J."/>
        </authorList>
    </citation>
    <scope>NUCLEOTIDE SEQUENCE [LARGE SCALE GENOMIC DNA]</scope>
    <source>
        <strain evidence="5">JCM 17110</strain>
    </source>
</reference>
<dbReference type="PRINTS" id="PR00368">
    <property type="entry name" value="FADPNR"/>
</dbReference>
<dbReference type="InterPro" id="IPR041854">
    <property type="entry name" value="BFD-like_2Fe2S-bd_dom_sf"/>
</dbReference>
<dbReference type="CDD" id="cd19946">
    <property type="entry name" value="GlpA-like_Fer2_BFD-like"/>
    <property type="match status" value="1"/>
</dbReference>
<dbReference type="PANTHER" id="PTHR42949:SF3">
    <property type="entry name" value="ANAEROBIC GLYCEROL-3-PHOSPHATE DEHYDROGENASE SUBUNIT B"/>
    <property type="match status" value="1"/>
</dbReference>
<dbReference type="Pfam" id="PF07992">
    <property type="entry name" value="Pyr_redox_2"/>
    <property type="match status" value="1"/>
</dbReference>
<dbReference type="InterPro" id="IPR051691">
    <property type="entry name" value="Metab_Enz_Cyan_OpOx_G3PDH"/>
</dbReference>
<evidence type="ECO:0000313" key="4">
    <source>
        <dbReference type="EMBL" id="GAA3544917.1"/>
    </source>
</evidence>
<dbReference type="Gene3D" id="1.10.10.1100">
    <property type="entry name" value="BFD-like [2Fe-2S]-binding domain"/>
    <property type="match status" value="1"/>
</dbReference>
<feature type="domain" description="FAD/NAD(P)-binding" evidence="2">
    <location>
        <begin position="4"/>
        <end position="329"/>
    </location>
</feature>
<sequence length="466" mass="50010">MKQYDLVIVGAGPAGMAAASAAAEQGLTVAVLDEQAAPGGQIYRAISAPALRDEGILGADYYHGRSLLAPFKAARVDYMASTTVWEITGAREVRLSVQGRARTLQARRILLATGAQERPAPFPGWQLPGVMSCGAAQIMLKTSGLTPPTPLVLAGSGPLLLLIALQLHWAGVTIAAVLDTTPKENYLEAGRHLGGALRGWKMLLKGLGYLAKLKRSGVPCLSRVGDLRAEADDSGKLTRVRFRHKGREQSLDTNSLLVHQGVVPNVQLSRAIGIDHRWDELQLCWRPATDAWGETDIEGIFIAGDGAGIGGAVAAEQAGRLAAWQVARQLGRMSPNERDRLAAPVRRALAPVLAIRPFLDVLYRPAGEFLRPADDTLVCRCEEVTAGDIRRYARLGCTGPNQTKAFSRVGMGPCQGRMCGLTVAQLIADTRQTTPAEVGYYRIRSPIKPLTLKELAGLDDADRKQP</sequence>
<comment type="caution">
    <text evidence="4">The sequence shown here is derived from an EMBL/GenBank/DDBJ whole genome shotgun (WGS) entry which is preliminary data.</text>
</comment>
<dbReference type="Proteomes" id="UP001500795">
    <property type="component" value="Unassembled WGS sequence"/>
</dbReference>
<dbReference type="InterPro" id="IPR023753">
    <property type="entry name" value="FAD/NAD-binding_dom"/>
</dbReference>
<dbReference type="EMBL" id="BAABCX010000003">
    <property type="protein sequence ID" value="GAA3544917.1"/>
    <property type="molecule type" value="Genomic_DNA"/>
</dbReference>
<evidence type="ECO:0000259" key="3">
    <source>
        <dbReference type="Pfam" id="PF17806"/>
    </source>
</evidence>
<dbReference type="RefSeq" id="WP_344958732.1">
    <property type="nucleotide sequence ID" value="NZ_BAABCX010000003.1"/>
</dbReference>
<accession>A0ABP6W2X7</accession>
<dbReference type="PANTHER" id="PTHR42949">
    <property type="entry name" value="ANAEROBIC GLYCEROL-3-PHOSPHATE DEHYDROGENASE SUBUNIT B"/>
    <property type="match status" value="1"/>
</dbReference>
<name>A0ABP6W2X7_9GAMM</name>
<protein>
    <submittedName>
        <fullName evidence="4">NAD(P)/FAD-dependent oxidoreductase</fullName>
    </submittedName>
</protein>
<keyword evidence="5" id="KW-1185">Reference proteome</keyword>
<evidence type="ECO:0000313" key="5">
    <source>
        <dbReference type="Proteomes" id="UP001500795"/>
    </source>
</evidence>
<dbReference type="InterPro" id="IPR036188">
    <property type="entry name" value="FAD/NAD-bd_sf"/>
</dbReference>
<dbReference type="Gene3D" id="3.50.50.60">
    <property type="entry name" value="FAD/NAD(P)-binding domain"/>
    <property type="match status" value="3"/>
</dbReference>
<dbReference type="Pfam" id="PF17806">
    <property type="entry name" value="SO_alpha_A3"/>
    <property type="match status" value="1"/>
</dbReference>
<dbReference type="SUPFAM" id="SSF51905">
    <property type="entry name" value="FAD/NAD(P)-binding domain"/>
    <property type="match status" value="1"/>
</dbReference>
<keyword evidence="1" id="KW-0560">Oxidoreductase</keyword>
<dbReference type="InterPro" id="IPR041117">
    <property type="entry name" value="SoxA_A3"/>
</dbReference>
<dbReference type="PIRSF" id="PIRSF037495">
    <property type="entry name" value="Opine_OX_OoxA/HcnB"/>
    <property type="match status" value="1"/>
</dbReference>
<evidence type="ECO:0000259" key="2">
    <source>
        <dbReference type="Pfam" id="PF07992"/>
    </source>
</evidence>
<proteinExistence type="predicted"/>
<gene>
    <name evidence="4" type="ORF">GCM10022394_26180</name>
</gene>
<organism evidence="4 5">
    <name type="scientific">Zobellella aerophila</name>
    <dbReference type="NCBI Taxonomy" id="870480"/>
    <lineage>
        <taxon>Bacteria</taxon>
        <taxon>Pseudomonadati</taxon>
        <taxon>Pseudomonadota</taxon>
        <taxon>Gammaproteobacteria</taxon>
        <taxon>Aeromonadales</taxon>
        <taxon>Aeromonadaceae</taxon>
        <taxon>Zobellella</taxon>
    </lineage>
</organism>